<evidence type="ECO:0000256" key="11">
    <source>
        <dbReference type="ARBA" id="ARBA00036775"/>
    </source>
</evidence>
<dbReference type="GO" id="GO:0050482">
    <property type="term" value="P:arachidonate secretion"/>
    <property type="evidence" value="ECO:0007669"/>
    <property type="project" value="InterPro"/>
</dbReference>
<dbReference type="InterPro" id="IPR016090">
    <property type="entry name" value="PLA2-like_dom"/>
</dbReference>
<dbReference type="PROSITE" id="PS00119">
    <property type="entry name" value="PA2_ASP"/>
    <property type="match status" value="1"/>
</dbReference>
<feature type="domain" description="Phospholipase A2-like central" evidence="26">
    <location>
        <begin position="1"/>
        <end position="112"/>
    </location>
</feature>
<dbReference type="AlphaFoldDB" id="A6ITJ0"/>
<dbReference type="CDD" id="cd00125">
    <property type="entry name" value="PLA2c"/>
    <property type="match status" value="1"/>
</dbReference>
<evidence type="ECO:0000256" key="3">
    <source>
        <dbReference type="ARBA" id="ARBA00007056"/>
    </source>
</evidence>
<evidence type="ECO:0000256" key="15">
    <source>
        <dbReference type="ARBA" id="ARBA00048227"/>
    </source>
</evidence>
<keyword evidence="25" id="KW-0443">Lipid metabolism</keyword>
<evidence type="ECO:0000256" key="16">
    <source>
        <dbReference type="ARBA" id="ARBA00048541"/>
    </source>
</evidence>
<comment type="cofactor">
    <cofactor evidence="22">
        <name>Ca(2+)</name>
        <dbReference type="ChEBI" id="CHEBI:29108"/>
    </cofactor>
    <text evidence="22">Binds 1 Ca(2+) ion per subunit.</text>
</comment>
<comment type="catalytic activity">
    <reaction evidence="17">
        <text>1-hexadecanoyl-2-(9Z-octadecenoyl)-sn-glycero-3-phosphoethanolamine + H2O = 1-hexadecanoyl-sn-glycero-3-phosphoethanolamine + (9Z)-octadecenoate + H(+)</text>
        <dbReference type="Rhea" id="RHEA:40911"/>
        <dbReference type="ChEBI" id="CHEBI:15377"/>
        <dbReference type="ChEBI" id="CHEBI:15378"/>
        <dbReference type="ChEBI" id="CHEBI:30823"/>
        <dbReference type="ChEBI" id="CHEBI:73004"/>
        <dbReference type="ChEBI" id="CHEBI:73007"/>
    </reaction>
    <physiologicalReaction direction="left-to-right" evidence="17">
        <dbReference type="Rhea" id="RHEA:40912"/>
    </physiologicalReaction>
</comment>
<comment type="catalytic activity">
    <reaction evidence="16">
        <text>1-hexadecanoyl-2-(5Z,8Z,11Z,14Z-eicosatetraenoyl)-sn-glycero-3-phosphoethanolamine + H2O = 1-hexadecanoyl-sn-glycero-3-phosphoethanolamine + (5Z,8Z,11Z,14Z)-eicosatetraenoate + H(+)</text>
        <dbReference type="Rhea" id="RHEA:40431"/>
        <dbReference type="ChEBI" id="CHEBI:15377"/>
        <dbReference type="ChEBI" id="CHEBI:15378"/>
        <dbReference type="ChEBI" id="CHEBI:32395"/>
        <dbReference type="ChEBI" id="CHEBI:73004"/>
        <dbReference type="ChEBI" id="CHEBI:73009"/>
    </reaction>
    <physiologicalReaction direction="left-to-right" evidence="16">
        <dbReference type="Rhea" id="RHEA:40432"/>
    </physiologicalReaction>
</comment>
<comment type="catalytic activity">
    <reaction evidence="14">
        <text>N-hexadecanoyl-1,2-di-(9Z-octadecenoyl)-sn-glycero-3-phosphoethanolamine + H2O = N-hexadecanoyl-1-(9Z-octadecenoyl)-sn-glycero-3-phosphoethanolamine + (9Z)-octadecenoate + H(+)</text>
        <dbReference type="Rhea" id="RHEA:45424"/>
        <dbReference type="ChEBI" id="CHEBI:15377"/>
        <dbReference type="ChEBI" id="CHEBI:15378"/>
        <dbReference type="ChEBI" id="CHEBI:30823"/>
        <dbReference type="ChEBI" id="CHEBI:78097"/>
        <dbReference type="ChEBI" id="CHEBI:85217"/>
    </reaction>
    <physiologicalReaction direction="left-to-right" evidence="14">
        <dbReference type="Rhea" id="RHEA:45425"/>
    </physiologicalReaction>
</comment>
<dbReference type="Gene3D" id="1.20.90.10">
    <property type="entry name" value="Phospholipase A2 domain"/>
    <property type="match status" value="1"/>
</dbReference>
<comment type="catalytic activity">
    <reaction evidence="9">
        <text>1-hexadecanoyl-2-(9Z,12Z-octadecadienoyl)-sn-glycero-3-phosphocholine + H2O = (9Z,12Z)-octadecadienoate + 1-hexadecanoyl-sn-glycero-3-phosphocholine + H(+)</text>
        <dbReference type="Rhea" id="RHEA:40811"/>
        <dbReference type="ChEBI" id="CHEBI:15377"/>
        <dbReference type="ChEBI" id="CHEBI:15378"/>
        <dbReference type="ChEBI" id="CHEBI:30245"/>
        <dbReference type="ChEBI" id="CHEBI:72998"/>
        <dbReference type="ChEBI" id="CHEBI:73002"/>
    </reaction>
    <physiologicalReaction direction="left-to-right" evidence="9">
        <dbReference type="Rhea" id="RHEA:40812"/>
    </physiologicalReaction>
</comment>
<dbReference type="PROSITE" id="PS00118">
    <property type="entry name" value="PA2_HIS"/>
    <property type="match status" value="1"/>
</dbReference>
<evidence type="ECO:0000256" key="24">
    <source>
        <dbReference type="RuleBase" id="RU003654"/>
    </source>
</evidence>
<dbReference type="InterPro" id="IPR036444">
    <property type="entry name" value="PLipase_A2_dom_sf"/>
</dbReference>
<feature type="binding site" evidence="22">
    <location>
        <position position="41"/>
    </location>
    <ligand>
        <name>Ca(2+)</name>
        <dbReference type="ChEBI" id="CHEBI:29108"/>
    </ligand>
</feature>
<evidence type="ECO:0000256" key="19">
    <source>
        <dbReference type="ARBA" id="ARBA00049039"/>
    </source>
</evidence>
<name>A6ITJ0_RAT</name>
<comment type="catalytic activity">
    <reaction evidence="12">
        <text>1-hexadecanoyl-2-(9Z-octadecenoyl)-sn-glycero-3-phospho-(1'-sn-glycerol) + H2O = 1-hexadecanoyl-sn-glycero-3-phospho-(1'-sn-glycerol) + (9Z)-octadecenoate + H(+)</text>
        <dbReference type="Rhea" id="RHEA:40919"/>
        <dbReference type="ChEBI" id="CHEBI:15377"/>
        <dbReference type="ChEBI" id="CHEBI:15378"/>
        <dbReference type="ChEBI" id="CHEBI:30823"/>
        <dbReference type="ChEBI" id="CHEBI:72841"/>
        <dbReference type="ChEBI" id="CHEBI:75158"/>
    </reaction>
    <physiologicalReaction direction="left-to-right" evidence="12">
        <dbReference type="Rhea" id="RHEA:40920"/>
    </physiologicalReaction>
</comment>
<evidence type="ECO:0000313" key="27">
    <source>
        <dbReference type="EMBL" id="EDL80891.1"/>
    </source>
</evidence>
<dbReference type="PANTHER" id="PTHR11716:SF9">
    <property type="entry name" value="PHOSPHOLIPASE A2, MEMBRANE ASSOCIATED"/>
    <property type="match status" value="1"/>
</dbReference>
<feature type="disulfide bond" evidence="23">
    <location>
        <begin position="42"/>
        <end position="118"/>
    </location>
</feature>
<feature type="disulfide bond" evidence="23">
    <location>
        <begin position="52"/>
        <end position="77"/>
    </location>
</feature>
<dbReference type="GO" id="GO:0042742">
    <property type="term" value="P:defense response to bacterium"/>
    <property type="evidence" value="ECO:0007669"/>
    <property type="project" value="UniProtKB-KW"/>
</dbReference>
<feature type="disulfide bond" evidence="23">
    <location>
        <begin position="43"/>
        <end position="84"/>
    </location>
</feature>
<feature type="disulfide bond" evidence="23">
    <location>
        <begin position="70"/>
        <end position="82"/>
    </location>
</feature>
<proteinExistence type="inferred from homology"/>
<gene>
    <name evidence="27 29" type="primary">Pla2g2a</name>
    <name evidence="27" type="ORF">rCG_31289</name>
</gene>
<comment type="subcellular location">
    <subcellularLocation>
        <location evidence="1">Mitochondrion outer membrane</location>
        <topology evidence="1">Peripheral membrane protein</topology>
    </subcellularLocation>
    <subcellularLocation>
        <location evidence="2 25">Secreted</location>
    </subcellularLocation>
</comment>
<feature type="disulfide bond" evidence="23">
    <location>
        <begin position="21"/>
        <end position="37"/>
    </location>
</feature>
<comment type="catalytic activity">
    <reaction evidence="11">
        <text>a 1,2-diacyl-sn-glycero-3-phosphoethanolamine + H2O = a 1-acyl-sn-glycero-3-phosphoethanolamine + a fatty acid + H(+)</text>
        <dbReference type="Rhea" id="RHEA:44604"/>
        <dbReference type="ChEBI" id="CHEBI:15377"/>
        <dbReference type="ChEBI" id="CHEBI:15378"/>
        <dbReference type="ChEBI" id="CHEBI:28868"/>
        <dbReference type="ChEBI" id="CHEBI:64381"/>
        <dbReference type="ChEBI" id="CHEBI:64612"/>
    </reaction>
    <physiologicalReaction direction="left-to-right" evidence="11">
        <dbReference type="Rhea" id="RHEA:44605"/>
    </physiologicalReaction>
</comment>
<comment type="catalytic activity">
    <reaction evidence="13">
        <text>1,2-dihexadecanoyl-sn-glycero-3-phospho-(1'-sn-glycerol) + H2O = 1-hexadecanoyl-sn-glycero-3-phospho-(1'-sn-glycerol) + hexadecanoate + H(+)</text>
        <dbReference type="Rhea" id="RHEA:45472"/>
        <dbReference type="ChEBI" id="CHEBI:7896"/>
        <dbReference type="ChEBI" id="CHEBI:15377"/>
        <dbReference type="ChEBI" id="CHEBI:15378"/>
        <dbReference type="ChEBI" id="CHEBI:72829"/>
        <dbReference type="ChEBI" id="CHEBI:75158"/>
    </reaction>
    <physiologicalReaction direction="left-to-right" evidence="13">
        <dbReference type="Rhea" id="RHEA:45473"/>
    </physiologicalReaction>
</comment>
<keyword evidence="5" id="KW-0081">Bacteriolytic enzyme</keyword>
<evidence type="ECO:0000256" key="8">
    <source>
        <dbReference type="ARBA" id="ARBA00023264"/>
    </source>
</evidence>
<dbReference type="PRINTS" id="PR00389">
    <property type="entry name" value="PHPHLIPASEA2"/>
</dbReference>
<dbReference type="GeneID" id="29692"/>
<organism evidence="27 28">
    <name type="scientific">Rattus norvegicus</name>
    <name type="common">Rat</name>
    <dbReference type="NCBI Taxonomy" id="10116"/>
    <lineage>
        <taxon>Eukaryota</taxon>
        <taxon>Metazoa</taxon>
        <taxon>Chordata</taxon>
        <taxon>Craniata</taxon>
        <taxon>Vertebrata</taxon>
        <taxon>Euteleostomi</taxon>
        <taxon>Mammalia</taxon>
        <taxon>Eutheria</taxon>
        <taxon>Euarchontoglires</taxon>
        <taxon>Glires</taxon>
        <taxon>Rodentia</taxon>
        <taxon>Myomorpha</taxon>
        <taxon>Muroidea</taxon>
        <taxon>Muridae</taxon>
        <taxon>Murinae</taxon>
        <taxon>Rattus</taxon>
    </lineage>
</organism>
<comment type="catalytic activity">
    <reaction evidence="20">
        <text>1-hexadecanoyl-2-(9Z-octadecenoyl)-sn-glycero-3-phosphoglycerol + H2O = 1-hexadecanoyl-sn-glycero-3-phosphoglycerol + (9Z)-octadecenoate + H(+)</text>
        <dbReference type="Rhea" id="RHEA:44524"/>
        <dbReference type="ChEBI" id="CHEBI:15377"/>
        <dbReference type="ChEBI" id="CHEBI:15378"/>
        <dbReference type="ChEBI" id="CHEBI:30823"/>
        <dbReference type="ChEBI" id="CHEBI:84472"/>
        <dbReference type="ChEBI" id="CHEBI:84475"/>
    </reaction>
    <physiologicalReaction direction="left-to-right" evidence="20">
        <dbReference type="Rhea" id="RHEA:44525"/>
    </physiologicalReaction>
</comment>
<comment type="catalytic activity">
    <reaction evidence="15">
        <text>1,2-dihexadecanoyl-sn-glycero-3-phosphocholine + H2O = 1-hexadecanoyl-sn-glycero-3-phosphocholine + hexadecanoate + H(+)</text>
        <dbReference type="Rhea" id="RHEA:41223"/>
        <dbReference type="ChEBI" id="CHEBI:7896"/>
        <dbReference type="ChEBI" id="CHEBI:15377"/>
        <dbReference type="ChEBI" id="CHEBI:15378"/>
        <dbReference type="ChEBI" id="CHEBI:72998"/>
        <dbReference type="ChEBI" id="CHEBI:72999"/>
    </reaction>
    <physiologicalReaction direction="left-to-right" evidence="15">
        <dbReference type="Rhea" id="RHEA:41224"/>
    </physiologicalReaction>
</comment>
<dbReference type="GO" id="GO:0005741">
    <property type="term" value="C:mitochondrial outer membrane"/>
    <property type="evidence" value="ECO:0007669"/>
    <property type="project" value="UniProtKB-SubCell"/>
</dbReference>
<feature type="active site" evidence="21">
    <location>
        <position position="40"/>
    </location>
</feature>
<comment type="catalytic activity">
    <reaction evidence="25">
        <text>a 1,2-diacyl-sn-glycero-3-phosphocholine + H2O = a 1-acyl-sn-glycero-3-phosphocholine + a fatty acid + H(+)</text>
        <dbReference type="Rhea" id="RHEA:15801"/>
        <dbReference type="ChEBI" id="CHEBI:15377"/>
        <dbReference type="ChEBI" id="CHEBI:15378"/>
        <dbReference type="ChEBI" id="CHEBI:28868"/>
        <dbReference type="ChEBI" id="CHEBI:57643"/>
        <dbReference type="ChEBI" id="CHEBI:58168"/>
        <dbReference type="EC" id="3.1.1.4"/>
    </reaction>
</comment>
<dbReference type="Proteomes" id="UP000234681">
    <property type="component" value="Chromosome 5"/>
</dbReference>
<keyword evidence="22" id="KW-0479">Metal-binding</keyword>
<evidence type="ECO:0000256" key="5">
    <source>
        <dbReference type="ARBA" id="ARBA00022638"/>
    </source>
</evidence>
<evidence type="ECO:0000256" key="9">
    <source>
        <dbReference type="ARBA" id="ARBA00023408"/>
    </source>
</evidence>
<evidence type="ECO:0000256" key="18">
    <source>
        <dbReference type="ARBA" id="ARBA00048699"/>
    </source>
</evidence>
<dbReference type="GO" id="GO:0006644">
    <property type="term" value="P:phospholipid metabolic process"/>
    <property type="evidence" value="ECO:0007669"/>
    <property type="project" value="InterPro"/>
</dbReference>
<evidence type="ECO:0000256" key="1">
    <source>
        <dbReference type="ARBA" id="ARBA00004450"/>
    </source>
</evidence>
<evidence type="ECO:0000256" key="23">
    <source>
        <dbReference type="PIRSR" id="PIRSR601211-3"/>
    </source>
</evidence>
<feature type="binding site" evidence="22">
    <location>
        <position position="24"/>
    </location>
    <ligand>
        <name>Ca(2+)</name>
        <dbReference type="ChEBI" id="CHEBI:29108"/>
    </ligand>
</feature>
<comment type="similarity">
    <text evidence="3 24">Belongs to the phospholipase A2 family.</text>
</comment>
<dbReference type="FunFam" id="1.20.90.10:FF:000001">
    <property type="entry name" value="Basic phospholipase A2 homolog"/>
    <property type="match status" value="1"/>
</dbReference>
<evidence type="ECO:0000256" key="4">
    <source>
        <dbReference type="ARBA" id="ARBA00022525"/>
    </source>
</evidence>
<protein>
    <recommendedName>
        <fullName evidence="25">Phospholipase A2</fullName>
        <ecNumber evidence="25">3.1.1.4</ecNumber>
    </recommendedName>
</protein>
<dbReference type="RGD" id="620857">
    <property type="gene designation" value="Pla2g2a"/>
</dbReference>
<evidence type="ECO:0000256" key="21">
    <source>
        <dbReference type="PIRSR" id="PIRSR601211-1"/>
    </source>
</evidence>
<dbReference type="EMBL" id="CH473968">
    <property type="protein sequence ID" value="EDL80891.1"/>
    <property type="molecule type" value="Genomic_DNA"/>
</dbReference>
<keyword evidence="8" id="KW-1208">Phospholipid metabolism</keyword>
<evidence type="ECO:0000256" key="7">
    <source>
        <dbReference type="ARBA" id="ARBA00023157"/>
    </source>
</evidence>
<keyword evidence="7 23" id="KW-1015">Disulfide bond</keyword>
<evidence type="ECO:0000256" key="22">
    <source>
        <dbReference type="PIRSR" id="PIRSR601211-2"/>
    </source>
</evidence>
<keyword evidence="25" id="KW-0378">Hydrolase</keyword>
<evidence type="ECO:0000256" key="6">
    <source>
        <dbReference type="ARBA" id="ARBA00022837"/>
    </source>
</evidence>
<dbReference type="CTD" id="5320"/>
<evidence type="ECO:0000256" key="2">
    <source>
        <dbReference type="ARBA" id="ARBA00004613"/>
    </source>
</evidence>
<evidence type="ECO:0000256" key="25">
    <source>
        <dbReference type="RuleBase" id="RU361236"/>
    </source>
</evidence>
<dbReference type="PANTHER" id="PTHR11716">
    <property type="entry name" value="PHOSPHOLIPASE A2 FAMILY MEMBER"/>
    <property type="match status" value="1"/>
</dbReference>
<keyword evidence="5" id="KW-0929">Antimicrobial</keyword>
<feature type="binding site" evidence="22">
    <location>
        <position position="22"/>
    </location>
    <ligand>
        <name>Ca(2+)</name>
        <dbReference type="ChEBI" id="CHEBI:29108"/>
    </ligand>
</feature>
<dbReference type="InterPro" id="IPR033113">
    <property type="entry name" value="PLA2_histidine"/>
</dbReference>
<keyword evidence="4 25" id="KW-0964">Secreted</keyword>
<dbReference type="GO" id="GO:0004623">
    <property type="term" value="F:phospholipase A2 activity"/>
    <property type="evidence" value="ECO:0007669"/>
    <property type="project" value="UniProtKB-EC"/>
</dbReference>
<sequence>MILFKTGKRADVSYGFYGCHCGVGGRGSPKDATDWCCVTHDCCYNRLEKRGCGTKFLTYKFSYRGGQISCSTNQDSCRKQLCQCDKAAAECFARNKKSYSLKYQFYPNKFCKGKTPSC</sequence>
<evidence type="ECO:0000256" key="17">
    <source>
        <dbReference type="ARBA" id="ARBA00048613"/>
    </source>
</evidence>
<dbReference type="InterPro" id="IPR001211">
    <property type="entry name" value="PLA2"/>
</dbReference>
<comment type="catalytic activity">
    <reaction evidence="10">
        <text>1-hexadecanoyl-2-(4Z,7Z,10Z,13Z,16Z,19Z-docosahexaenoyl)-sn-glycero-3-phosphocholine + H2O = (4Z,7Z,10Z,13Z,16Z,19Z)-docosahexaenoate + 1-hexadecanoyl-sn-glycero-3-phosphocholine + H(+)</text>
        <dbReference type="Rhea" id="RHEA:41231"/>
        <dbReference type="ChEBI" id="CHEBI:15377"/>
        <dbReference type="ChEBI" id="CHEBI:15378"/>
        <dbReference type="ChEBI" id="CHEBI:72998"/>
        <dbReference type="ChEBI" id="CHEBI:74963"/>
        <dbReference type="ChEBI" id="CHEBI:77016"/>
    </reaction>
    <physiologicalReaction direction="left-to-right" evidence="10">
        <dbReference type="Rhea" id="RHEA:41232"/>
    </physiologicalReaction>
</comment>
<comment type="catalytic activity">
    <reaction evidence="18">
        <text>1-hexadecanoyl-2-(9Z-octadecenoyl)-sn-glycero-3-phosphocholine + H2O = 1-hexadecanoyl-sn-glycero-3-phosphocholine + (9Z)-octadecenoate + H(+)</text>
        <dbReference type="Rhea" id="RHEA:38779"/>
        <dbReference type="ChEBI" id="CHEBI:15377"/>
        <dbReference type="ChEBI" id="CHEBI:15378"/>
        <dbReference type="ChEBI" id="CHEBI:30823"/>
        <dbReference type="ChEBI" id="CHEBI:72998"/>
        <dbReference type="ChEBI" id="CHEBI:73001"/>
    </reaction>
    <physiologicalReaction direction="left-to-right" evidence="18">
        <dbReference type="Rhea" id="RHEA:38780"/>
    </physiologicalReaction>
</comment>
<dbReference type="SUPFAM" id="SSF48619">
    <property type="entry name" value="Phospholipase A2, PLA2"/>
    <property type="match status" value="1"/>
</dbReference>
<dbReference type="RefSeq" id="XP_063143334.1">
    <property type="nucleotide sequence ID" value="XM_063287264.1"/>
</dbReference>
<dbReference type="InterPro" id="IPR033112">
    <property type="entry name" value="PLA2_Asp_AS"/>
</dbReference>
<evidence type="ECO:0000259" key="26">
    <source>
        <dbReference type="SMART" id="SM00085"/>
    </source>
</evidence>
<dbReference type="GO" id="GO:0016042">
    <property type="term" value="P:lipid catabolic process"/>
    <property type="evidence" value="ECO:0007669"/>
    <property type="project" value="InterPro"/>
</dbReference>
<evidence type="ECO:0000256" key="12">
    <source>
        <dbReference type="ARBA" id="ARBA00048015"/>
    </source>
</evidence>
<evidence type="ECO:0000256" key="14">
    <source>
        <dbReference type="ARBA" id="ARBA00048221"/>
    </source>
</evidence>
<comment type="catalytic activity">
    <reaction evidence="19">
        <text>1-hexadecanoyl-2-(9Z,12Z-octadecadienoyl)-sn-glycero-3-phosphoethanolamine + H2O = 1-hexadecanoyl-sn-glycero-3-phosphoethanolamine + (9Z,12Z)-octadecadienoate + H(+)</text>
        <dbReference type="Rhea" id="RHEA:40815"/>
        <dbReference type="ChEBI" id="CHEBI:15377"/>
        <dbReference type="ChEBI" id="CHEBI:15378"/>
        <dbReference type="ChEBI" id="CHEBI:30245"/>
        <dbReference type="ChEBI" id="CHEBI:73004"/>
        <dbReference type="ChEBI" id="CHEBI:73008"/>
    </reaction>
    <physiologicalReaction direction="left-to-right" evidence="19">
        <dbReference type="Rhea" id="RHEA:40816"/>
    </physiologicalReaction>
</comment>
<dbReference type="GO" id="GO:0005576">
    <property type="term" value="C:extracellular region"/>
    <property type="evidence" value="ECO:0007669"/>
    <property type="project" value="UniProtKB-SubCell"/>
</dbReference>
<dbReference type="GO" id="GO:0005509">
    <property type="term" value="F:calcium ion binding"/>
    <property type="evidence" value="ECO:0007669"/>
    <property type="project" value="InterPro"/>
</dbReference>
<evidence type="ECO:0000256" key="10">
    <source>
        <dbReference type="ARBA" id="ARBA00036719"/>
    </source>
</evidence>
<feature type="disulfide bond" evidence="23">
    <location>
        <begin position="19"/>
        <end position="111"/>
    </location>
</feature>
<keyword evidence="6 22" id="KW-0106">Calcium</keyword>
<evidence type="ECO:0000256" key="13">
    <source>
        <dbReference type="ARBA" id="ARBA00048080"/>
    </source>
</evidence>
<reference evidence="28" key="1">
    <citation type="submission" date="2005-09" db="EMBL/GenBank/DDBJ databases">
        <authorList>
            <person name="Mural R.J."/>
            <person name="Li P.W."/>
            <person name="Adams M.D."/>
            <person name="Amanatides P.G."/>
            <person name="Baden-Tillson H."/>
            <person name="Barnstead M."/>
            <person name="Chin S.H."/>
            <person name="Dew I."/>
            <person name="Evans C.A."/>
            <person name="Ferriera S."/>
            <person name="Flanigan M."/>
            <person name="Fosler C."/>
            <person name="Glodek A."/>
            <person name="Gu Z."/>
            <person name="Holt R.A."/>
            <person name="Jennings D."/>
            <person name="Kraft C.L."/>
            <person name="Lu F."/>
            <person name="Nguyen T."/>
            <person name="Nusskern D.R."/>
            <person name="Pfannkoch C.M."/>
            <person name="Sitter C."/>
            <person name="Sutton G.G."/>
            <person name="Venter J.C."/>
            <person name="Wang Z."/>
            <person name="Woodage T."/>
            <person name="Zheng X.H."/>
            <person name="Zhong F."/>
        </authorList>
    </citation>
    <scope>NUCLEOTIDE SEQUENCE [LARGE SCALE GENOMIC DNA]</scope>
    <source>
        <strain>BN</strain>
        <strain evidence="28">Sprague-Dawley</strain>
    </source>
</reference>
<dbReference type="SMART" id="SM00085">
    <property type="entry name" value="PA2c"/>
    <property type="match status" value="1"/>
</dbReference>
<evidence type="ECO:0000313" key="28">
    <source>
        <dbReference type="Proteomes" id="UP000234681"/>
    </source>
</evidence>
<dbReference type="GO" id="GO:0031640">
    <property type="term" value="P:killing of cells of another organism"/>
    <property type="evidence" value="ECO:0007669"/>
    <property type="project" value="UniProtKB-KW"/>
</dbReference>
<dbReference type="Pfam" id="PF00068">
    <property type="entry name" value="Phospholip_A2_1"/>
    <property type="match status" value="1"/>
</dbReference>
<feature type="disulfide bond" evidence="23">
    <location>
        <begin position="36"/>
        <end position="91"/>
    </location>
</feature>
<dbReference type="EC" id="3.1.1.4" evidence="25"/>
<evidence type="ECO:0000256" key="20">
    <source>
        <dbReference type="ARBA" id="ARBA00049282"/>
    </source>
</evidence>
<feature type="active site" evidence="21">
    <location>
        <position position="85"/>
    </location>
</feature>
<accession>A6ITJ0</accession>
<evidence type="ECO:0000313" key="29">
    <source>
        <dbReference type="RGD" id="620857"/>
    </source>
</evidence>